<dbReference type="InterPro" id="IPR008266">
    <property type="entry name" value="Tyr_kinase_AS"/>
</dbReference>
<dbReference type="Proteomes" id="UP001362999">
    <property type="component" value="Unassembled WGS sequence"/>
</dbReference>
<evidence type="ECO:0000259" key="4">
    <source>
        <dbReference type="PROSITE" id="PS50011"/>
    </source>
</evidence>
<feature type="region of interest" description="Disordered" evidence="3">
    <location>
        <begin position="782"/>
        <end position="821"/>
    </location>
</feature>
<evidence type="ECO:0000256" key="3">
    <source>
        <dbReference type="SAM" id="MobiDB-lite"/>
    </source>
</evidence>
<dbReference type="EMBL" id="JAWWNJ010000005">
    <property type="protein sequence ID" value="KAK7055248.1"/>
    <property type="molecule type" value="Genomic_DNA"/>
</dbReference>
<evidence type="ECO:0000313" key="6">
    <source>
        <dbReference type="Proteomes" id="UP001362999"/>
    </source>
</evidence>
<dbReference type="InterPro" id="IPR050198">
    <property type="entry name" value="Non-receptor_tyrosine_kinases"/>
</dbReference>
<keyword evidence="6" id="KW-1185">Reference proteome</keyword>
<feature type="compositionally biased region" description="Low complexity" evidence="3">
    <location>
        <begin position="792"/>
        <end position="814"/>
    </location>
</feature>
<keyword evidence="5" id="KW-0808">Transferase</keyword>
<sequence length="922" mass="103993">MITVVKCLDRIVAGDSIRESSELRPRRASPRTQAFCCLGFLLAPVFRRFSTKPISLRSQRGSEQELELGLLANDCNLDSWSVPPSLASGLRRWLWLRSSKKDWREWKALWITTDSEVVRSSILPACVQLLSSSETGKDMEIVDVDVSSTHTVHWPFVRGLALACPEYSLELGVSWPTIMNEFTPIYHPWIIGSLFQWGETKPSSWDIYGIAQKIVPLVITRHIDALYEMRSDNEPALRCVTLIIHGLRNCDQVKQLYDTLKLLRLELRERYRSICVVVVSESHHFSTMAKKEREILRSLNVMHVPENGAAFYFSSRRQHAPALNEKLFTLLCRGMVPLTCSEITRLWPMVLQISSDGQDAAHKALEGDFSTQGICIRIHVAWQIRKRILELLTMTSSITRSEIPHLLRQDNDQVASILQALFLHEHYRSELGEVPEEQVISMLNMIHAILGYGPSGQNMSEDYKLFTQHAHRLLSSLSTRLGILPEELAITGIELAGEHPVKHGGFANIYRGRYTDIEGKDVQVALKVLKVFGDQSHERRVKMLQKFSKEALVWRFLKHKNVLEFLGVDSTTFPGSLTAMVSPWMEQGSVLTFMKDHSPSSVYAVELLSGVIEGLCYLRRMNIVHGDLCGRNILVEMNEYGKPMAKLTDFGLAAFIESDLSIQSSTRSGSSRWMAPELLIVPSELSFRRTTASDIWAFGCVCCEIWTQGVVPFSHFPNETQIVLAFLEPKNVQMQTPYTQQPCGNLDTLMPDALWDLARLCWNYNAEERPTDELCETILKEVAQSDSPQSEGPRVVSAPSAASSSKGSQSPLSGENLGTSSVEVKGKRRALAQLSTPNKVIVRLGPLDLTNGPEEAFYDFFELLLGCVPRGGLSEPHKIERDNADHVHLFFTSTLEANSFVMTWTVHRFEPYLDCKVELVTD</sequence>
<dbReference type="InterPro" id="IPR011009">
    <property type="entry name" value="Kinase-like_dom_sf"/>
</dbReference>
<reference evidence="5 6" key="1">
    <citation type="journal article" date="2024" name="J Genomics">
        <title>Draft genome sequencing and assembly of Favolaschia claudopus CIRM-BRFM 2984 isolated from oak limbs.</title>
        <authorList>
            <person name="Navarro D."/>
            <person name="Drula E."/>
            <person name="Chaduli D."/>
            <person name="Cazenave R."/>
            <person name="Ahrendt S."/>
            <person name="Wang J."/>
            <person name="Lipzen A."/>
            <person name="Daum C."/>
            <person name="Barry K."/>
            <person name="Grigoriev I.V."/>
            <person name="Favel A."/>
            <person name="Rosso M.N."/>
            <person name="Martin F."/>
        </authorList>
    </citation>
    <scope>NUCLEOTIDE SEQUENCE [LARGE SCALE GENOMIC DNA]</scope>
    <source>
        <strain evidence="5 6">CIRM-BRFM 2984</strain>
    </source>
</reference>
<evidence type="ECO:0000256" key="1">
    <source>
        <dbReference type="ARBA" id="ARBA00022741"/>
    </source>
</evidence>
<evidence type="ECO:0000256" key="2">
    <source>
        <dbReference type="ARBA" id="ARBA00022840"/>
    </source>
</evidence>
<gene>
    <name evidence="5" type="ORF">R3P38DRAFT_2498835</name>
</gene>
<keyword evidence="1" id="KW-0547">Nucleotide-binding</keyword>
<feature type="domain" description="Protein kinase" evidence="4">
    <location>
        <begin position="495"/>
        <end position="779"/>
    </location>
</feature>
<dbReference type="InterPro" id="IPR000719">
    <property type="entry name" value="Prot_kinase_dom"/>
</dbReference>
<keyword evidence="2" id="KW-0067">ATP-binding</keyword>
<dbReference type="InterPro" id="IPR001245">
    <property type="entry name" value="Ser-Thr/Tyr_kinase_cat_dom"/>
</dbReference>
<comment type="caution">
    <text evidence="5">The sequence shown here is derived from an EMBL/GenBank/DDBJ whole genome shotgun (WGS) entry which is preliminary data.</text>
</comment>
<name>A0AAW0DWH4_9AGAR</name>
<dbReference type="GO" id="GO:0005524">
    <property type="term" value="F:ATP binding"/>
    <property type="evidence" value="ECO:0007669"/>
    <property type="project" value="UniProtKB-KW"/>
</dbReference>
<dbReference type="Gene3D" id="1.10.510.10">
    <property type="entry name" value="Transferase(Phosphotransferase) domain 1"/>
    <property type="match status" value="1"/>
</dbReference>
<organism evidence="5 6">
    <name type="scientific">Favolaschia claudopus</name>
    <dbReference type="NCBI Taxonomy" id="2862362"/>
    <lineage>
        <taxon>Eukaryota</taxon>
        <taxon>Fungi</taxon>
        <taxon>Dikarya</taxon>
        <taxon>Basidiomycota</taxon>
        <taxon>Agaricomycotina</taxon>
        <taxon>Agaricomycetes</taxon>
        <taxon>Agaricomycetidae</taxon>
        <taxon>Agaricales</taxon>
        <taxon>Marasmiineae</taxon>
        <taxon>Mycenaceae</taxon>
        <taxon>Favolaschia</taxon>
    </lineage>
</organism>
<protein>
    <submittedName>
        <fullName evidence="5">Kinase-like protein</fullName>
    </submittedName>
</protein>
<proteinExistence type="predicted"/>
<accession>A0AAW0DWH4</accession>
<dbReference type="SUPFAM" id="SSF56112">
    <property type="entry name" value="Protein kinase-like (PK-like)"/>
    <property type="match status" value="1"/>
</dbReference>
<keyword evidence="5" id="KW-0418">Kinase</keyword>
<dbReference type="AlphaFoldDB" id="A0AAW0DWH4"/>
<dbReference type="PROSITE" id="PS50011">
    <property type="entry name" value="PROTEIN_KINASE_DOM"/>
    <property type="match status" value="1"/>
</dbReference>
<dbReference type="PROSITE" id="PS00109">
    <property type="entry name" value="PROTEIN_KINASE_TYR"/>
    <property type="match status" value="1"/>
</dbReference>
<evidence type="ECO:0000313" key="5">
    <source>
        <dbReference type="EMBL" id="KAK7055248.1"/>
    </source>
</evidence>
<dbReference type="GO" id="GO:0004672">
    <property type="term" value="F:protein kinase activity"/>
    <property type="evidence" value="ECO:0007669"/>
    <property type="project" value="InterPro"/>
</dbReference>
<dbReference type="Pfam" id="PF07714">
    <property type="entry name" value="PK_Tyr_Ser-Thr"/>
    <property type="match status" value="1"/>
</dbReference>
<dbReference type="PANTHER" id="PTHR24418">
    <property type="entry name" value="TYROSINE-PROTEIN KINASE"/>
    <property type="match status" value="1"/>
</dbReference>